<dbReference type="EMBL" id="ADBL01002141">
    <property type="status" value="NOT_ANNOTATED_CDS"/>
    <property type="molecule type" value="Genomic_DNA"/>
</dbReference>
<dbReference type="EMBL" id="GL876973">
    <property type="protein sequence ID" value="KLU89820.1"/>
    <property type="molecule type" value="Genomic_DNA"/>
</dbReference>
<accession>A0A0C4E892</accession>
<proteinExistence type="predicted"/>
<dbReference type="VEuPathDB" id="FungiDB:MAPG_08789"/>
<keyword evidence="5" id="KW-1185">Reference proteome</keyword>
<feature type="compositionally biased region" description="Pro residues" evidence="1">
    <location>
        <begin position="61"/>
        <end position="71"/>
    </location>
</feature>
<feature type="signal peptide" evidence="2">
    <location>
        <begin position="1"/>
        <end position="21"/>
    </location>
</feature>
<evidence type="ECO:0000313" key="3">
    <source>
        <dbReference type="EMBL" id="KLU89820.1"/>
    </source>
</evidence>
<feature type="chain" id="PRO_5009385804" evidence="2">
    <location>
        <begin position="22"/>
        <end position="142"/>
    </location>
</feature>
<evidence type="ECO:0000313" key="4">
    <source>
        <dbReference type="EnsemblFungi" id="MAPG_08789T0"/>
    </source>
</evidence>
<dbReference type="Proteomes" id="UP000011715">
    <property type="component" value="Unassembled WGS sequence"/>
</dbReference>
<dbReference type="EnsemblFungi" id="MAPG_08789T0">
    <property type="protein sequence ID" value="MAPG_08789T0"/>
    <property type="gene ID" value="MAPG_08789"/>
</dbReference>
<dbReference type="OrthoDB" id="10660020at2759"/>
<reference evidence="4" key="4">
    <citation type="journal article" date="2015" name="G3 (Bethesda)">
        <title>Genome sequences of three phytopathogenic species of the Magnaporthaceae family of fungi.</title>
        <authorList>
            <person name="Okagaki L.H."/>
            <person name="Nunes C.C."/>
            <person name="Sailsbery J."/>
            <person name="Clay B."/>
            <person name="Brown D."/>
            <person name="John T."/>
            <person name="Oh Y."/>
            <person name="Young N."/>
            <person name="Fitzgerald M."/>
            <person name="Haas B.J."/>
            <person name="Zeng Q."/>
            <person name="Young S."/>
            <person name="Adiconis X."/>
            <person name="Fan L."/>
            <person name="Levin J.Z."/>
            <person name="Mitchell T.K."/>
            <person name="Okubara P.A."/>
            <person name="Farman M.L."/>
            <person name="Kohn L.M."/>
            <person name="Birren B."/>
            <person name="Ma L.-J."/>
            <person name="Dean R.A."/>
        </authorList>
    </citation>
    <scope>NUCLEOTIDE SEQUENCE</scope>
    <source>
        <strain evidence="4">ATCC 64411 / 73-15</strain>
    </source>
</reference>
<sequence length="142" mass="15188">MRFSLIFQLGALAALSAPVLAWGGAASDTARLAARGVEEATYGELHTLEARRDPGKDALPKRPPPKIPAPRWPVERGDGPAPTRGKGKTVLGARRDPGKDALSKRSPPKIPAPRWPVERGNDPAPVRGTGETVRTRPGRGRR</sequence>
<reference evidence="3" key="3">
    <citation type="submission" date="2011-03" db="EMBL/GenBank/DDBJ databases">
        <title>Annotation of Magnaporthe poae ATCC 64411.</title>
        <authorList>
            <person name="Ma L.-J."/>
            <person name="Dead R."/>
            <person name="Young S.K."/>
            <person name="Zeng Q."/>
            <person name="Gargeya S."/>
            <person name="Fitzgerald M."/>
            <person name="Haas B."/>
            <person name="Abouelleil A."/>
            <person name="Alvarado L."/>
            <person name="Arachchi H.M."/>
            <person name="Berlin A."/>
            <person name="Brown A."/>
            <person name="Chapman S.B."/>
            <person name="Chen Z."/>
            <person name="Dunbar C."/>
            <person name="Freedman E."/>
            <person name="Gearin G."/>
            <person name="Gellesch M."/>
            <person name="Goldberg J."/>
            <person name="Griggs A."/>
            <person name="Gujja S."/>
            <person name="Heiman D."/>
            <person name="Howarth C."/>
            <person name="Larson L."/>
            <person name="Lui A."/>
            <person name="MacDonald P.J.P."/>
            <person name="Mehta T."/>
            <person name="Montmayeur A."/>
            <person name="Murphy C."/>
            <person name="Neiman D."/>
            <person name="Pearson M."/>
            <person name="Priest M."/>
            <person name="Roberts A."/>
            <person name="Saif S."/>
            <person name="Shea T."/>
            <person name="Shenoy N."/>
            <person name="Sisk P."/>
            <person name="Stolte C."/>
            <person name="Sykes S."/>
            <person name="Yandava C."/>
            <person name="Wortman J."/>
            <person name="Nusbaum C."/>
            <person name="Birren B."/>
        </authorList>
    </citation>
    <scope>NUCLEOTIDE SEQUENCE</scope>
    <source>
        <strain evidence="3">ATCC 64411</strain>
    </source>
</reference>
<evidence type="ECO:0000313" key="5">
    <source>
        <dbReference type="Proteomes" id="UP000011715"/>
    </source>
</evidence>
<reference evidence="4" key="5">
    <citation type="submission" date="2015-06" db="UniProtKB">
        <authorList>
            <consortium name="EnsemblFungi"/>
        </authorList>
    </citation>
    <scope>IDENTIFICATION</scope>
    <source>
        <strain evidence="4">ATCC 64411</strain>
    </source>
</reference>
<evidence type="ECO:0000256" key="1">
    <source>
        <dbReference type="SAM" id="MobiDB-lite"/>
    </source>
</evidence>
<reference evidence="5" key="1">
    <citation type="submission" date="2010-05" db="EMBL/GenBank/DDBJ databases">
        <title>The genome sequence of Magnaporthe poae strain ATCC 64411.</title>
        <authorList>
            <person name="Ma L.-J."/>
            <person name="Dead R."/>
            <person name="Young S."/>
            <person name="Zeng Q."/>
            <person name="Koehrsen M."/>
            <person name="Alvarado L."/>
            <person name="Berlin A."/>
            <person name="Chapman S.B."/>
            <person name="Chen Z."/>
            <person name="Freedman E."/>
            <person name="Gellesch M."/>
            <person name="Goldberg J."/>
            <person name="Griggs A."/>
            <person name="Gujja S."/>
            <person name="Heilman E.R."/>
            <person name="Heiman D."/>
            <person name="Hepburn T."/>
            <person name="Howarth C."/>
            <person name="Jen D."/>
            <person name="Larson L."/>
            <person name="Mehta T."/>
            <person name="Neiman D."/>
            <person name="Pearson M."/>
            <person name="Roberts A."/>
            <person name="Saif S."/>
            <person name="Shea T."/>
            <person name="Shenoy N."/>
            <person name="Sisk P."/>
            <person name="Stolte C."/>
            <person name="Sykes S."/>
            <person name="Walk T."/>
            <person name="White J."/>
            <person name="Yandava C."/>
            <person name="Haas B."/>
            <person name="Nusbaum C."/>
            <person name="Birren B."/>
        </authorList>
    </citation>
    <scope>NUCLEOTIDE SEQUENCE [LARGE SCALE GENOMIC DNA]</scope>
    <source>
        <strain evidence="5">ATCC 64411 / 73-15</strain>
    </source>
</reference>
<protein>
    <submittedName>
        <fullName evidence="3 4">Uncharacterized protein</fullName>
    </submittedName>
</protein>
<feature type="compositionally biased region" description="Basic and acidic residues" evidence="1">
    <location>
        <begin position="46"/>
        <end position="60"/>
    </location>
</feature>
<keyword evidence="2" id="KW-0732">Signal</keyword>
<evidence type="ECO:0000256" key="2">
    <source>
        <dbReference type="SAM" id="SignalP"/>
    </source>
</evidence>
<organism evidence="4 5">
    <name type="scientific">Magnaporthiopsis poae (strain ATCC 64411 / 73-15)</name>
    <name type="common">Kentucky bluegrass fungus</name>
    <name type="synonym">Magnaporthe poae</name>
    <dbReference type="NCBI Taxonomy" id="644358"/>
    <lineage>
        <taxon>Eukaryota</taxon>
        <taxon>Fungi</taxon>
        <taxon>Dikarya</taxon>
        <taxon>Ascomycota</taxon>
        <taxon>Pezizomycotina</taxon>
        <taxon>Sordariomycetes</taxon>
        <taxon>Sordariomycetidae</taxon>
        <taxon>Magnaporthales</taxon>
        <taxon>Magnaporthaceae</taxon>
        <taxon>Magnaporthiopsis</taxon>
    </lineage>
</organism>
<name>A0A0C4E892_MAGP6</name>
<dbReference type="AlphaFoldDB" id="A0A0C4E892"/>
<feature type="compositionally biased region" description="Basic and acidic residues" evidence="1">
    <location>
        <begin position="93"/>
        <end position="103"/>
    </location>
</feature>
<dbReference type="EMBL" id="ADBL01002140">
    <property type="status" value="NOT_ANNOTATED_CDS"/>
    <property type="molecule type" value="Genomic_DNA"/>
</dbReference>
<feature type="region of interest" description="Disordered" evidence="1">
    <location>
        <begin position="45"/>
        <end position="142"/>
    </location>
</feature>
<gene>
    <name evidence="3" type="ORF">MAPG_08789</name>
</gene>
<reference evidence="3" key="2">
    <citation type="submission" date="2010-05" db="EMBL/GenBank/DDBJ databases">
        <title>The Genome Sequence of Magnaporthe poae strain ATCC 64411.</title>
        <authorList>
            <consortium name="The Broad Institute Genome Sequencing Platform"/>
            <consortium name="Broad Institute Genome Sequencing Center for Infectious Disease"/>
            <person name="Ma L.-J."/>
            <person name="Dead R."/>
            <person name="Young S."/>
            <person name="Zeng Q."/>
            <person name="Koehrsen M."/>
            <person name="Alvarado L."/>
            <person name="Berlin A."/>
            <person name="Chapman S.B."/>
            <person name="Chen Z."/>
            <person name="Freedman E."/>
            <person name="Gellesch M."/>
            <person name="Goldberg J."/>
            <person name="Griggs A."/>
            <person name="Gujja S."/>
            <person name="Heilman E.R."/>
            <person name="Heiman D."/>
            <person name="Hepburn T."/>
            <person name="Howarth C."/>
            <person name="Jen D."/>
            <person name="Larson L."/>
            <person name="Mehta T."/>
            <person name="Neiman D."/>
            <person name="Pearson M."/>
            <person name="Roberts A."/>
            <person name="Saif S."/>
            <person name="Shea T."/>
            <person name="Shenoy N."/>
            <person name="Sisk P."/>
            <person name="Stolte C."/>
            <person name="Sykes S."/>
            <person name="Walk T."/>
            <person name="White J."/>
            <person name="Yandava C."/>
            <person name="Haas B."/>
            <person name="Nusbaum C."/>
            <person name="Birren B."/>
        </authorList>
    </citation>
    <scope>NUCLEOTIDE SEQUENCE</scope>
    <source>
        <strain evidence="3">ATCC 64411</strain>
    </source>
</reference>